<dbReference type="OrthoDB" id="3788508at2759"/>
<reference evidence="3 4" key="1">
    <citation type="submission" date="2020-01" db="EMBL/GenBank/DDBJ databases">
        <authorList>
            <consortium name="DOE Joint Genome Institute"/>
            <person name="Haridas S."/>
            <person name="Albert R."/>
            <person name="Binder M."/>
            <person name="Bloem J."/>
            <person name="Labutti K."/>
            <person name="Salamov A."/>
            <person name="Andreopoulos B."/>
            <person name="Baker S.E."/>
            <person name="Barry K."/>
            <person name="Bills G."/>
            <person name="Bluhm B.H."/>
            <person name="Cannon C."/>
            <person name="Castanera R."/>
            <person name="Culley D.E."/>
            <person name="Daum C."/>
            <person name="Ezra D."/>
            <person name="Gonzalez J.B."/>
            <person name="Henrissat B."/>
            <person name="Kuo A."/>
            <person name="Liang C."/>
            <person name="Lipzen A."/>
            <person name="Lutzoni F."/>
            <person name="Magnuson J."/>
            <person name="Mondo S."/>
            <person name="Nolan M."/>
            <person name="Ohm R."/>
            <person name="Pangilinan J."/>
            <person name="Park H.-J.H."/>
            <person name="Ramirez L."/>
            <person name="Alfaro M."/>
            <person name="Sun H."/>
            <person name="Tritt A."/>
            <person name="Yoshinaga Y."/>
            <person name="Zwiers L.-H.L."/>
            <person name="Turgeon B.G."/>
            <person name="Goodwin S.B."/>
            <person name="Spatafora J.W."/>
            <person name="Crous P.W."/>
            <person name="Grigoriev I.V."/>
        </authorList>
    </citation>
    <scope>NUCLEOTIDE SEQUENCE [LARGE SCALE GENOMIC DNA]</scope>
    <source>
        <strain evidence="3 4">CBS 611.86</strain>
    </source>
</reference>
<feature type="region of interest" description="Disordered" evidence="1">
    <location>
        <begin position="275"/>
        <end position="422"/>
    </location>
</feature>
<feature type="region of interest" description="Disordered" evidence="1">
    <location>
        <begin position="173"/>
        <end position="204"/>
    </location>
</feature>
<feature type="compositionally biased region" description="Polar residues" evidence="1">
    <location>
        <begin position="275"/>
        <end position="289"/>
    </location>
</feature>
<proteinExistence type="predicted"/>
<comment type="caution">
    <text evidence="3">The sequence shown here is derived from an EMBL/GenBank/DDBJ whole genome shotgun (WGS) entry which is preliminary data.</text>
</comment>
<feature type="compositionally biased region" description="Basic and acidic residues" evidence="1">
    <location>
        <begin position="305"/>
        <end position="316"/>
    </location>
</feature>
<gene>
    <name evidence="3" type="ORF">BDV95DRAFT_217613</name>
</gene>
<feature type="chain" id="PRO_5029012944" evidence="2">
    <location>
        <begin position="24"/>
        <end position="471"/>
    </location>
</feature>
<evidence type="ECO:0000313" key="4">
    <source>
        <dbReference type="Proteomes" id="UP000481861"/>
    </source>
</evidence>
<protein>
    <submittedName>
        <fullName evidence="3">Uncharacterized protein</fullName>
    </submittedName>
</protein>
<name>A0A7C8ICD3_9PLEO</name>
<feature type="signal peptide" evidence="2">
    <location>
        <begin position="1"/>
        <end position="23"/>
    </location>
</feature>
<keyword evidence="4" id="KW-1185">Reference proteome</keyword>
<dbReference type="AlphaFoldDB" id="A0A7C8ICD3"/>
<evidence type="ECO:0000313" key="3">
    <source>
        <dbReference type="EMBL" id="KAF2876134.1"/>
    </source>
</evidence>
<evidence type="ECO:0000256" key="1">
    <source>
        <dbReference type="SAM" id="MobiDB-lite"/>
    </source>
</evidence>
<dbReference type="Proteomes" id="UP000481861">
    <property type="component" value="Unassembled WGS sequence"/>
</dbReference>
<evidence type="ECO:0000256" key="2">
    <source>
        <dbReference type="SAM" id="SignalP"/>
    </source>
</evidence>
<dbReference type="EMBL" id="JAADJZ010000003">
    <property type="protein sequence ID" value="KAF2876134.1"/>
    <property type="molecule type" value="Genomic_DNA"/>
</dbReference>
<accession>A0A7C8ICD3</accession>
<organism evidence="3 4">
    <name type="scientific">Massariosphaeria phaeospora</name>
    <dbReference type="NCBI Taxonomy" id="100035"/>
    <lineage>
        <taxon>Eukaryota</taxon>
        <taxon>Fungi</taxon>
        <taxon>Dikarya</taxon>
        <taxon>Ascomycota</taxon>
        <taxon>Pezizomycotina</taxon>
        <taxon>Dothideomycetes</taxon>
        <taxon>Pleosporomycetidae</taxon>
        <taxon>Pleosporales</taxon>
        <taxon>Pleosporales incertae sedis</taxon>
        <taxon>Massariosphaeria</taxon>
    </lineage>
</organism>
<sequence>MRGRQICRAVGVLMAGCAGVARAAPKGLLPMFPMQNSTNATDAACEAKCSVYYPQLTGIQWVPEDQIVYTTKILVGTISVIITVANVNGEASTIATATQTVLGWVPPEYSFFQTTTNEAGTSVFVVPIATDLADGTTFLSLTYPTPYIDYPSEYQWEGIVPTHDKGFHPACATATEGPANAPLDKHPEYPQPKDLTPGKDDPLGVGRTPIWVPLKDDPDKAFFDAAFPSVSAFSYCESMTRATPLPTIFSAPKFVYESTTVFTEPHSEGIIHFESTQSGWEEQATTTEIPKTPNAPHLESTVDGWEERPSTRRDTRPTTVKPDISSKPSSQQAPKIESTADGFSIGRPGAQQTARPEPEQPQPQPQPGDDKPPTFPEVIVSIIVNNPDAFSPKPQDQQPQITRPPANPRPAVPTPAAQNAKPTPVFTFVPTVINGQSTKVPAFILPSSSATATLGQTVTLDAEQLPSSPRT</sequence>
<keyword evidence="2" id="KW-0732">Signal</keyword>